<dbReference type="RefSeq" id="WP_023939830.1">
    <property type="nucleotide sequence ID" value="NZ_LS483447.1"/>
</dbReference>
<dbReference type="AlphaFoldDB" id="A0A2X4PWM5"/>
<keyword evidence="2" id="KW-1185">Reference proteome</keyword>
<proteinExistence type="predicted"/>
<accession>A0A2X4PWM5</accession>
<evidence type="ECO:0000313" key="2">
    <source>
        <dbReference type="Proteomes" id="UP000249300"/>
    </source>
</evidence>
<evidence type="ECO:0000313" key="1">
    <source>
        <dbReference type="EMBL" id="SQH72257.1"/>
    </source>
</evidence>
<dbReference type="Proteomes" id="UP000249300">
    <property type="component" value="Chromosome 1"/>
</dbReference>
<gene>
    <name evidence="1" type="ORF">NCTC12858_00063</name>
</gene>
<dbReference type="KEGG" id="pcre:NCTC12858_00063"/>
<organism evidence="1 2">
    <name type="scientific">Porphyromonas crevioricanis</name>
    <dbReference type="NCBI Taxonomy" id="393921"/>
    <lineage>
        <taxon>Bacteria</taxon>
        <taxon>Pseudomonadati</taxon>
        <taxon>Bacteroidota</taxon>
        <taxon>Bacteroidia</taxon>
        <taxon>Bacteroidales</taxon>
        <taxon>Porphyromonadaceae</taxon>
        <taxon>Porphyromonas</taxon>
    </lineage>
</organism>
<protein>
    <submittedName>
        <fullName evidence="1">Uncharacterized protein</fullName>
    </submittedName>
</protein>
<sequence>MITSVIGKTFLKAFNEKNNSKLSAKEFFSQVYFELFFNHPKYMQWVTNSPFVQMSKGQKVHLLTPDERKEKLENLYDKIENESPDASFALGYPASEETEFASTSGLTTDIVTESDKEDIYCSWIGSGLGIGVAGGYNFLIDDPELLLLVFEGWGYYRKYLNDPTLEKLRGNQINSWNGQWLTYRLGKSYREDFDFSTLENEGIFAVNESQIEVNTVDWSNLFFSLSRHYPNGELTSYVYSFGQTNKTIGFIPIYLKSGTRLRDVYRQLYEGADRFDSKDFQALYGRHIKRACELGSIGLQALRPKNLEKYMLEAKTFTIKKEEEINIYQSYKTWLIAMLSRNKQEITDYTAELANLILRYRQGASGTERKNLIEKKLFDVKTKKQFIEALTEMLAGVDKDDLAQLKTLKDEVHLMTNEEFVYFNTLLKFDYTFVEKQS</sequence>
<name>A0A2X4PWM5_9PORP</name>
<dbReference type="EMBL" id="LS483447">
    <property type="protein sequence ID" value="SQH72257.1"/>
    <property type="molecule type" value="Genomic_DNA"/>
</dbReference>
<reference evidence="1 2" key="1">
    <citation type="submission" date="2018-06" db="EMBL/GenBank/DDBJ databases">
        <authorList>
            <consortium name="Pathogen Informatics"/>
            <person name="Doyle S."/>
        </authorList>
    </citation>
    <scope>NUCLEOTIDE SEQUENCE [LARGE SCALE GENOMIC DNA]</scope>
    <source>
        <strain evidence="1 2">NCTC12858</strain>
    </source>
</reference>